<reference evidence="2 3" key="1">
    <citation type="submission" date="2018-08" db="EMBL/GenBank/DDBJ databases">
        <title>Verrucosispora craniellae sp. nov., isolated from a marine sponge in the South China Sea.</title>
        <authorList>
            <person name="Li L."/>
            <person name="Lin H.W."/>
        </authorList>
    </citation>
    <scope>NUCLEOTIDE SEQUENCE [LARGE SCALE GENOMIC DNA]</scope>
    <source>
        <strain evidence="2 3">LHW63014</strain>
    </source>
</reference>
<comment type="caution">
    <text evidence="2">The sequence shown here is derived from an EMBL/GenBank/DDBJ whole genome shotgun (WGS) entry which is preliminary data.</text>
</comment>
<evidence type="ECO:0000313" key="3">
    <source>
        <dbReference type="Proteomes" id="UP000262621"/>
    </source>
</evidence>
<proteinExistence type="predicted"/>
<sequence length="100" mass="11356">MHSVGVFRAASRLARLCPEQVKQIRFRRTRFGRRGLAEEQVYGFLRAVVDELTARDGVEAGLRAENARLKSALRDWQSGFAPKPGPMANAGRWTESEQRR</sequence>
<dbReference type="RefSeq" id="WP_117229711.1">
    <property type="nucleotide sequence ID" value="NZ_CP061725.1"/>
</dbReference>
<accession>A0A372FVE2</accession>
<keyword evidence="3" id="KW-1185">Reference proteome</keyword>
<dbReference type="Proteomes" id="UP000262621">
    <property type="component" value="Unassembled WGS sequence"/>
</dbReference>
<evidence type="ECO:0000256" key="1">
    <source>
        <dbReference type="SAM" id="MobiDB-lite"/>
    </source>
</evidence>
<dbReference type="OrthoDB" id="3388463at2"/>
<gene>
    <name evidence="2" type="ORF">D0Q02_20745</name>
</gene>
<dbReference type="InterPro" id="IPR019933">
    <property type="entry name" value="DivIVA_domain"/>
</dbReference>
<protein>
    <submittedName>
        <fullName evidence="2">DivIVA domain-containing protein</fullName>
    </submittedName>
</protein>
<dbReference type="AlphaFoldDB" id="A0A372FVE2"/>
<dbReference type="NCBIfam" id="TIGR03544">
    <property type="entry name" value="DivI1A_domain"/>
    <property type="match status" value="1"/>
</dbReference>
<feature type="region of interest" description="Disordered" evidence="1">
    <location>
        <begin position="77"/>
        <end position="100"/>
    </location>
</feature>
<name>A0A372FVE2_9ACTN</name>
<organism evidence="2 3">
    <name type="scientific">Micromonospora craniellae</name>
    <dbReference type="NCBI Taxonomy" id="2294034"/>
    <lineage>
        <taxon>Bacteria</taxon>
        <taxon>Bacillati</taxon>
        <taxon>Actinomycetota</taxon>
        <taxon>Actinomycetes</taxon>
        <taxon>Micromonosporales</taxon>
        <taxon>Micromonosporaceae</taxon>
        <taxon>Micromonospora</taxon>
    </lineage>
</organism>
<evidence type="ECO:0000313" key="2">
    <source>
        <dbReference type="EMBL" id="RFS44772.1"/>
    </source>
</evidence>
<dbReference type="EMBL" id="QVFU01000025">
    <property type="protein sequence ID" value="RFS44772.1"/>
    <property type="molecule type" value="Genomic_DNA"/>
</dbReference>
<dbReference type="Gene3D" id="6.10.250.660">
    <property type="match status" value="1"/>
</dbReference>